<organism evidence="1">
    <name type="scientific">Siphoviridae sp. ctKwY15</name>
    <dbReference type="NCBI Taxonomy" id="2827843"/>
    <lineage>
        <taxon>Viruses</taxon>
        <taxon>Duplodnaviria</taxon>
        <taxon>Heunggongvirae</taxon>
        <taxon>Uroviricota</taxon>
        <taxon>Caudoviricetes</taxon>
    </lineage>
</organism>
<accession>A0A8S5SU77</accession>
<reference evidence="1" key="1">
    <citation type="journal article" date="2021" name="Proc. Natl. Acad. Sci. U.S.A.">
        <title>A Catalog of Tens of Thousands of Viruses from Human Metagenomes Reveals Hidden Associations with Chronic Diseases.</title>
        <authorList>
            <person name="Tisza M.J."/>
            <person name="Buck C.B."/>
        </authorList>
    </citation>
    <scope>NUCLEOTIDE SEQUENCE</scope>
    <source>
        <strain evidence="1">CtKwY15</strain>
    </source>
</reference>
<dbReference type="EMBL" id="BK032679">
    <property type="protein sequence ID" value="DAF54512.1"/>
    <property type="molecule type" value="Genomic_DNA"/>
</dbReference>
<evidence type="ECO:0000313" key="1">
    <source>
        <dbReference type="EMBL" id="DAF54512.1"/>
    </source>
</evidence>
<name>A0A8S5SU77_9CAUD</name>
<sequence>MKKEEIKINEHCKHYFLGFCHFYLGGCCSGIKCGYK</sequence>
<proteinExistence type="predicted"/>
<protein>
    <submittedName>
        <fullName evidence="1">Agelenin not protein</fullName>
    </submittedName>
</protein>